<dbReference type="Pfam" id="PF00939">
    <property type="entry name" value="Na_sulph_symp"/>
    <property type="match status" value="1"/>
</dbReference>
<evidence type="ECO:0000256" key="5">
    <source>
        <dbReference type="ARBA" id="ARBA00023136"/>
    </source>
</evidence>
<dbReference type="PROSITE" id="PS01271">
    <property type="entry name" value="NA_SULFATE"/>
    <property type="match status" value="1"/>
</dbReference>
<evidence type="ECO:0000256" key="3">
    <source>
        <dbReference type="ARBA" id="ARBA00022692"/>
    </source>
</evidence>
<dbReference type="InterPro" id="IPR001898">
    <property type="entry name" value="SLC13A/DASS"/>
</dbReference>
<dbReference type="PANTHER" id="PTHR10283:SF82">
    <property type="entry name" value="SOLUTE CARRIER FAMILY 13 MEMBER 2"/>
    <property type="match status" value="1"/>
</dbReference>
<dbReference type="GO" id="GO:0015141">
    <property type="term" value="F:succinate transmembrane transporter activity"/>
    <property type="evidence" value="ECO:0007669"/>
    <property type="project" value="UniProtKB-ARBA"/>
</dbReference>
<dbReference type="EMBL" id="UASK01000001">
    <property type="protein sequence ID" value="SPX40499.1"/>
    <property type="molecule type" value="Genomic_DNA"/>
</dbReference>
<reference evidence="7 8" key="1">
    <citation type="submission" date="2018-06" db="EMBL/GenBank/DDBJ databases">
        <authorList>
            <consortium name="Pathogen Informatics"/>
            <person name="Doyle S."/>
        </authorList>
    </citation>
    <scope>NUCLEOTIDE SEQUENCE [LARGE SCALE GENOMIC DNA]</scope>
    <source>
        <strain evidence="7 8">NCTC11872</strain>
    </source>
</reference>
<dbReference type="PANTHER" id="PTHR10283">
    <property type="entry name" value="SOLUTE CARRIER FAMILY 13 MEMBER"/>
    <property type="match status" value="1"/>
</dbReference>
<feature type="transmembrane region" description="Helical" evidence="6">
    <location>
        <begin position="44"/>
        <end position="64"/>
    </location>
</feature>
<dbReference type="AlphaFoldDB" id="A0A2X1PHP4"/>
<dbReference type="Proteomes" id="UP000249936">
    <property type="component" value="Unassembled WGS sequence"/>
</dbReference>
<keyword evidence="5 6" id="KW-0472">Membrane</keyword>
<keyword evidence="3 6" id="KW-0812">Transmembrane</keyword>
<comment type="subcellular location">
    <subcellularLocation>
        <location evidence="1">Membrane</location>
        <topology evidence="1">Multi-pass membrane protein</topology>
    </subcellularLocation>
</comment>
<gene>
    <name evidence="7" type="primary">sdcS_2</name>
    <name evidence="7" type="ORF">NCTC11872_00067</name>
</gene>
<evidence type="ECO:0000313" key="8">
    <source>
        <dbReference type="Proteomes" id="UP000249936"/>
    </source>
</evidence>
<name>A0A2X1PHP4_HAEIF</name>
<sequence>MPEIGLALIIGIGASCAFMLPVATPPNAIVFGSGQVKQSEMVKVGFLLNLVCVVVIAAVAYMFWLK</sequence>
<keyword evidence="2" id="KW-0813">Transport</keyword>
<evidence type="ECO:0000256" key="2">
    <source>
        <dbReference type="ARBA" id="ARBA00022448"/>
    </source>
</evidence>
<organism evidence="7 8">
    <name type="scientific">Haemophilus influenzae</name>
    <dbReference type="NCBI Taxonomy" id="727"/>
    <lineage>
        <taxon>Bacteria</taxon>
        <taxon>Pseudomonadati</taxon>
        <taxon>Pseudomonadota</taxon>
        <taxon>Gammaproteobacteria</taxon>
        <taxon>Pasteurellales</taxon>
        <taxon>Pasteurellaceae</taxon>
        <taxon>Haemophilus</taxon>
    </lineage>
</organism>
<evidence type="ECO:0000256" key="6">
    <source>
        <dbReference type="SAM" id="Phobius"/>
    </source>
</evidence>
<feature type="transmembrane region" description="Helical" evidence="6">
    <location>
        <begin position="6"/>
        <end position="23"/>
    </location>
</feature>
<proteinExistence type="predicted"/>
<dbReference type="InterPro" id="IPR031312">
    <property type="entry name" value="Na/sul_symport_CS"/>
</dbReference>
<protein>
    <submittedName>
        <fullName evidence="7">Di-and tricarboxylate transporter</fullName>
    </submittedName>
</protein>
<accession>A0A2X1PHP4</accession>
<evidence type="ECO:0000256" key="1">
    <source>
        <dbReference type="ARBA" id="ARBA00004141"/>
    </source>
</evidence>
<dbReference type="GO" id="GO:0005886">
    <property type="term" value="C:plasma membrane"/>
    <property type="evidence" value="ECO:0007669"/>
    <property type="project" value="TreeGrafter"/>
</dbReference>
<evidence type="ECO:0000256" key="4">
    <source>
        <dbReference type="ARBA" id="ARBA00022989"/>
    </source>
</evidence>
<evidence type="ECO:0000313" key="7">
    <source>
        <dbReference type="EMBL" id="SPX40499.1"/>
    </source>
</evidence>
<keyword evidence="4 6" id="KW-1133">Transmembrane helix</keyword>